<protein>
    <recommendedName>
        <fullName evidence="1">protein-tyrosine-phosphatase</fullName>
        <ecNumber evidence="1">3.1.3.48</ecNumber>
    </recommendedName>
</protein>
<feature type="active site" description="Phosphocysteine intermediate" evidence="5">
    <location>
        <position position="534"/>
    </location>
</feature>
<dbReference type="EMBL" id="JAAOIC020000032">
    <property type="protein sequence ID" value="KAG8039734.1"/>
    <property type="molecule type" value="Genomic_DNA"/>
</dbReference>
<proteinExistence type="predicted"/>
<dbReference type="GO" id="GO:0005886">
    <property type="term" value="C:plasma membrane"/>
    <property type="evidence" value="ECO:0007669"/>
    <property type="project" value="TreeGrafter"/>
</dbReference>
<dbReference type="GO" id="GO:0007165">
    <property type="term" value="P:signal transduction"/>
    <property type="evidence" value="ECO:0007669"/>
    <property type="project" value="TreeGrafter"/>
</dbReference>
<dbReference type="InterPro" id="IPR008356">
    <property type="entry name" value="Tyr_Pase_KIM-con"/>
</dbReference>
<feature type="transmembrane region" description="Helical" evidence="8">
    <location>
        <begin position="159"/>
        <end position="180"/>
    </location>
</feature>
<keyword evidence="8" id="KW-1133">Transmembrane helix</keyword>
<dbReference type="AlphaFoldDB" id="A0A8J5R7A0"/>
<feature type="domain" description="Tyrosine specific protein phosphatases" evidence="10">
    <location>
        <begin position="514"/>
        <end position="584"/>
    </location>
</feature>
<evidence type="ECO:0000256" key="6">
    <source>
        <dbReference type="PIRSR" id="PIRSR608356-51"/>
    </source>
</evidence>
<feature type="region of interest" description="Disordered" evidence="7">
    <location>
        <begin position="201"/>
        <end position="223"/>
    </location>
</feature>
<name>A0A8J5R7A0_9HYME</name>
<comment type="caution">
    <text evidence="11">The sequence shown here is derived from an EMBL/GenBank/DDBJ whole genome shotgun (WGS) entry which is preliminary data.</text>
</comment>
<sequence length="606" mass="66510">MAMNVSVSTPRSCSRNRDLDRRNYKFSFNNNNTNIIILSIHLSVVFIILSAVEGSTGAPLSQWYISDVGYGNSNDDSKIISLERIYLITQQNQDKSVLPISLLPVTEGMSSSPKHRIRQSSTGLDDAGMDLQASQLGTRAGQEISSTAAVSWTNWKLPFPVIVCAIAGAILLTFLILLWLRKQMSSEKKSSDGDRRELVEKGAVDGSSSSSSLDKPGKSTQEWSMEAKWVHQPAAKSSSVSVQTVPVAKAVSVSTGGLVCNLPQVLTVATPERRPEPIRIKAKGSLLERRGSSASLTIELAPAPGSPPHVVTPTRECTSEEFLLSAGNVLSRMQLRKVIRDPSALHKEFWEVPLNLPEKVDIFGAGVKNRYSGVLPNPQSRVVLRGSDDPVASYINANYIRGYDGESNRYIATQGPLASTVTDFWRMVWMDKVSAVVMMTRLFEAAKAKCDVYFPLENNSRIQAGPFTITVMSITNRDGYMIRDIELRHENERRNVTHYWYDSWPDHAVPQAADSLVSLAAEINTLPGPVVVHCSAGIGRTGCFIALATGMIQLARDGNVDVLGILCQMRYDRGGMIQTAEQYEFVHKALCLFEQTLDGKVPTTGD</sequence>
<dbReference type="Pfam" id="PF00102">
    <property type="entry name" value="Y_phosphatase"/>
    <property type="match status" value="1"/>
</dbReference>
<dbReference type="InterPro" id="IPR000242">
    <property type="entry name" value="PTP_cat"/>
</dbReference>
<dbReference type="InterPro" id="IPR016130">
    <property type="entry name" value="Tyr_Pase_AS"/>
</dbReference>
<dbReference type="GO" id="GO:0005829">
    <property type="term" value="C:cytosol"/>
    <property type="evidence" value="ECO:0007669"/>
    <property type="project" value="TreeGrafter"/>
</dbReference>
<evidence type="ECO:0000256" key="4">
    <source>
        <dbReference type="ARBA" id="ARBA00022912"/>
    </source>
</evidence>
<evidence type="ECO:0000256" key="1">
    <source>
        <dbReference type="ARBA" id="ARBA00013064"/>
    </source>
</evidence>
<keyword evidence="3" id="KW-0378">Hydrolase</keyword>
<dbReference type="GO" id="GO:0004725">
    <property type="term" value="F:protein tyrosine phosphatase activity"/>
    <property type="evidence" value="ECO:0007669"/>
    <property type="project" value="UniProtKB-EC"/>
</dbReference>
<dbReference type="OrthoDB" id="9993594at2759"/>
<evidence type="ECO:0000256" key="8">
    <source>
        <dbReference type="SAM" id="Phobius"/>
    </source>
</evidence>
<accession>A0A8J5R7A0</accession>
<dbReference type="GO" id="GO:0019901">
    <property type="term" value="F:protein kinase binding"/>
    <property type="evidence" value="ECO:0007669"/>
    <property type="project" value="TreeGrafter"/>
</dbReference>
<keyword evidence="4" id="KW-0904">Protein phosphatase</keyword>
<keyword evidence="2" id="KW-0597">Phosphoprotein</keyword>
<feature type="binding site" evidence="6">
    <location>
        <position position="506"/>
    </location>
    <ligand>
        <name>substrate</name>
    </ligand>
</feature>
<dbReference type="PANTHER" id="PTHR46198">
    <property type="entry name" value="PROTEIN-TYROSINE-PHOSPHATASE"/>
    <property type="match status" value="1"/>
</dbReference>
<organism evidence="11 12">
    <name type="scientific">Cotesia typhae</name>
    <dbReference type="NCBI Taxonomy" id="2053667"/>
    <lineage>
        <taxon>Eukaryota</taxon>
        <taxon>Metazoa</taxon>
        <taxon>Ecdysozoa</taxon>
        <taxon>Arthropoda</taxon>
        <taxon>Hexapoda</taxon>
        <taxon>Insecta</taxon>
        <taxon>Pterygota</taxon>
        <taxon>Neoptera</taxon>
        <taxon>Endopterygota</taxon>
        <taxon>Hymenoptera</taxon>
        <taxon>Apocrita</taxon>
        <taxon>Ichneumonoidea</taxon>
        <taxon>Braconidae</taxon>
        <taxon>Microgastrinae</taxon>
        <taxon>Cotesia</taxon>
    </lineage>
</organism>
<reference evidence="11" key="1">
    <citation type="submission" date="2020-03" db="EMBL/GenBank/DDBJ databases">
        <authorList>
            <person name="Chebbi M.A."/>
            <person name="Drezen J.M."/>
        </authorList>
    </citation>
    <scope>NUCLEOTIDE SEQUENCE</scope>
    <source>
        <tissue evidence="11">Whole body</tissue>
    </source>
</reference>
<evidence type="ECO:0000313" key="12">
    <source>
        <dbReference type="Proteomes" id="UP000729913"/>
    </source>
</evidence>
<evidence type="ECO:0000259" key="10">
    <source>
        <dbReference type="PROSITE" id="PS50056"/>
    </source>
</evidence>
<dbReference type="GO" id="GO:0030054">
    <property type="term" value="C:cell junction"/>
    <property type="evidence" value="ECO:0007669"/>
    <property type="project" value="TreeGrafter"/>
</dbReference>
<keyword evidence="12" id="KW-1185">Reference proteome</keyword>
<evidence type="ECO:0000256" key="5">
    <source>
        <dbReference type="PIRSR" id="PIRSR608356-50"/>
    </source>
</evidence>
<dbReference type="GO" id="GO:0009653">
    <property type="term" value="P:anatomical structure morphogenesis"/>
    <property type="evidence" value="ECO:0007669"/>
    <property type="project" value="UniProtKB-ARBA"/>
</dbReference>
<feature type="transmembrane region" description="Helical" evidence="8">
    <location>
        <begin position="31"/>
        <end position="52"/>
    </location>
</feature>
<dbReference type="PROSITE" id="PS50055">
    <property type="entry name" value="TYR_PHOSPHATASE_PTP"/>
    <property type="match status" value="1"/>
</dbReference>
<dbReference type="EC" id="3.1.3.48" evidence="1"/>
<dbReference type="PROSITE" id="PS50056">
    <property type="entry name" value="TYR_PHOSPHATASE_2"/>
    <property type="match status" value="1"/>
</dbReference>
<dbReference type="SMART" id="SM00194">
    <property type="entry name" value="PTPc"/>
    <property type="match status" value="1"/>
</dbReference>
<dbReference type="Proteomes" id="UP000729913">
    <property type="component" value="Unassembled WGS sequence"/>
</dbReference>
<dbReference type="PANTHER" id="PTHR46198:SF4">
    <property type="entry name" value="PROTEIN-TYROSINE-PHOSPHATASE"/>
    <property type="match status" value="1"/>
</dbReference>
<dbReference type="InterPro" id="IPR003595">
    <property type="entry name" value="Tyr_Pase_cat"/>
</dbReference>
<dbReference type="CDD" id="cd14547">
    <property type="entry name" value="PTPc-KIM"/>
    <property type="match status" value="1"/>
</dbReference>
<evidence type="ECO:0000313" key="11">
    <source>
        <dbReference type="EMBL" id="KAG8039734.1"/>
    </source>
</evidence>
<evidence type="ECO:0000259" key="9">
    <source>
        <dbReference type="PROSITE" id="PS50055"/>
    </source>
</evidence>
<dbReference type="SMART" id="SM00404">
    <property type="entry name" value="PTPc_motif"/>
    <property type="match status" value="1"/>
</dbReference>
<keyword evidence="8" id="KW-0472">Membrane</keyword>
<feature type="binding site" evidence="6">
    <location>
        <position position="578"/>
    </location>
    <ligand>
        <name>substrate</name>
    </ligand>
</feature>
<dbReference type="GO" id="GO:0048666">
    <property type="term" value="P:neuron development"/>
    <property type="evidence" value="ECO:0007669"/>
    <property type="project" value="UniProtKB-ARBA"/>
</dbReference>
<reference evidence="11" key="2">
    <citation type="submission" date="2021-04" db="EMBL/GenBank/DDBJ databases">
        <title>Genome-wide patterns of bracovirus chromosomal integration into multiple host tissues during parasitism.</title>
        <authorList>
            <person name="Chebbi M.A.C."/>
        </authorList>
    </citation>
    <scope>NUCLEOTIDE SEQUENCE</scope>
    <source>
        <tissue evidence="11">Whole body</tissue>
    </source>
</reference>
<evidence type="ECO:0000256" key="2">
    <source>
        <dbReference type="ARBA" id="ARBA00022553"/>
    </source>
</evidence>
<dbReference type="InterPro" id="IPR000387">
    <property type="entry name" value="Tyr_Pase_dom"/>
</dbReference>
<keyword evidence="8" id="KW-0812">Transmembrane</keyword>
<evidence type="ECO:0000256" key="3">
    <source>
        <dbReference type="ARBA" id="ARBA00022801"/>
    </source>
</evidence>
<feature type="domain" description="Tyrosine-protein phosphatase" evidence="9">
    <location>
        <begin position="368"/>
        <end position="593"/>
    </location>
</feature>
<dbReference type="PROSITE" id="PS00383">
    <property type="entry name" value="TYR_PHOSPHATASE_1"/>
    <property type="match status" value="1"/>
</dbReference>
<feature type="binding site" evidence="6">
    <location>
        <begin position="534"/>
        <end position="540"/>
    </location>
    <ligand>
        <name>substrate</name>
    </ligand>
</feature>
<evidence type="ECO:0000256" key="7">
    <source>
        <dbReference type="SAM" id="MobiDB-lite"/>
    </source>
</evidence>
<gene>
    <name evidence="11" type="ORF">G9C98_000463</name>
</gene>